<dbReference type="AlphaFoldDB" id="A0A376X155"/>
<evidence type="ECO:0000313" key="2">
    <source>
        <dbReference type="Proteomes" id="UP000254503"/>
    </source>
</evidence>
<dbReference type="Pfam" id="PF02831">
    <property type="entry name" value="gpW"/>
    <property type="match status" value="1"/>
</dbReference>
<dbReference type="EMBL" id="UGDD01000002">
    <property type="protein sequence ID" value="STJ55321.1"/>
    <property type="molecule type" value="Genomic_DNA"/>
</dbReference>
<organism evidence="1 2">
    <name type="scientific">Escherichia coli</name>
    <dbReference type="NCBI Taxonomy" id="562"/>
    <lineage>
        <taxon>Bacteria</taxon>
        <taxon>Pseudomonadati</taxon>
        <taxon>Pseudomonadota</taxon>
        <taxon>Gammaproteobacteria</taxon>
        <taxon>Enterobacterales</taxon>
        <taxon>Enterobacteriaceae</taxon>
        <taxon>Escherichia</taxon>
    </lineage>
</organism>
<name>A0A376X155_ECOLX</name>
<evidence type="ECO:0000313" key="1">
    <source>
        <dbReference type="EMBL" id="STJ55321.1"/>
    </source>
</evidence>
<dbReference type="SUPFAM" id="SSF64210">
    <property type="entry name" value="Head-to-tail joining protein W, gpW"/>
    <property type="match status" value="1"/>
</dbReference>
<gene>
    <name evidence="1" type="ORF">NCTC9045_03249</name>
</gene>
<protein>
    <submittedName>
        <fullName evidence="1">Phage head-stabilizing protein</fullName>
    </submittedName>
</protein>
<accession>A0A376X155</accession>
<proteinExistence type="predicted"/>
<dbReference type="GO" id="GO:0019058">
    <property type="term" value="P:viral life cycle"/>
    <property type="evidence" value="ECO:0007669"/>
    <property type="project" value="InterPro"/>
</dbReference>
<sequence>MVTVAELQALRQARLDLLTGKRVVSVQKDGRRIEYTEASLDELNRAINDAESVPGTTRRRRRPLGVRL</sequence>
<dbReference type="InterPro" id="IPR004174">
    <property type="entry name" value="GpW"/>
</dbReference>
<dbReference type="Proteomes" id="UP000254503">
    <property type="component" value="Unassembled WGS sequence"/>
</dbReference>
<dbReference type="NCBIfam" id="NF047331">
    <property type="entry name" value="phage_HTJ"/>
    <property type="match status" value="1"/>
</dbReference>
<reference evidence="1 2" key="1">
    <citation type="submission" date="2018-06" db="EMBL/GenBank/DDBJ databases">
        <authorList>
            <consortium name="Pathogen Informatics"/>
            <person name="Doyle S."/>
        </authorList>
    </citation>
    <scope>NUCLEOTIDE SEQUENCE [LARGE SCALE GENOMIC DNA]</scope>
    <source>
        <strain evidence="1 2">NCTC9045</strain>
    </source>
</reference>
<dbReference type="InterPro" id="IPR036626">
    <property type="entry name" value="GpW_sf"/>
</dbReference>
<dbReference type="Gene3D" id="3.30.1580.10">
    <property type="entry name" value="Head-to-tail joining protein W"/>
    <property type="match status" value="1"/>
</dbReference>